<keyword evidence="7" id="KW-1185">Reference proteome</keyword>
<dbReference type="PANTHER" id="PTHR12585:SF72">
    <property type="entry name" value="MEIOTIC RECOMBINATION PROTEIN REC8"/>
    <property type="match status" value="1"/>
</dbReference>
<accession>A0A0L0VLQ1</accession>
<comment type="subcellular location">
    <subcellularLocation>
        <location evidence="1">Nucleus</location>
    </subcellularLocation>
</comment>
<dbReference type="OrthoDB" id="10071381at2759"/>
<dbReference type="InterPro" id="IPR006910">
    <property type="entry name" value="Rad21_Rec8_N"/>
</dbReference>
<sequence length="768" mass="86233">MFFSNDLLTKRHGSGWSLYWVAAVSANFKSAITRISKKELLNANLPEACSTLTQPPEPLALRLSSALLLGIVRVYGHKCSALHLQVQHVAQSIKNTANSLTEDNNVIASLHNSRSRSTRSKIDLDEATHLNTGANLHKIDGDVRSRRDQEHIRELFEFEEPDPFLFDPKFHEGAAEDLYLGFGAILVGDKSTTGISLSSSRANSSPRQHDPFVSKPSEISLSGHSLILGQLSNPTDDSNRLNEYLGPALGFDDLGGEGEGINLGIIPEANVDPMTGLGRIRKPSSRFGIESEVGRGEQGRRRHTSILGFNMSPVGIKRAQENVVGQESSILPKTCSTTALVWTTEKCYDFHWTKRESRPPEGPEDLFEFEPTSQFINPQLSLQDEEERLDHLRPESLEKVISLKRKDESHPRLDRRKFVKVLLDPVTCLSAENVMSMRDHYREERLKRESKYQDRRQHQILQARANELVYGIPFYFQASNLRELWDGCVKVPEVDMLAKKQAVERPGEEHQDGGRDMGFELNSSDSGQADNRHIAPQHGFQGSNGHDESLYNPPHNIPWSNFEQIRDPIEPFLGEEPERIDEIEEDVMGRQRAPSYESSTHRLSTSQALPWNRQSLLGEGYESDHAALGSFGMEAGEASARRGSQVRRETPVYLRRRSSLLSFSREPTRIASTPQQTRSSLIPRNIEQIKQLETDPDALNFLAWSQSRIDNPSDFLFSDLAPVASTSGPIAAQAFIKVLSLASHDLIKVIEQDEAYGEIRLEILPPVY</sequence>
<evidence type="ECO:0000313" key="7">
    <source>
        <dbReference type="Proteomes" id="UP000054564"/>
    </source>
</evidence>
<proteinExistence type="predicted"/>
<comment type="caution">
    <text evidence="6">The sequence shown here is derived from an EMBL/GenBank/DDBJ whole genome shotgun (WGS) entry which is preliminary data.</text>
</comment>
<dbReference type="GO" id="GO:1990414">
    <property type="term" value="P:replication-born double-strand break repair via sister chromatid exchange"/>
    <property type="evidence" value="ECO:0007669"/>
    <property type="project" value="TreeGrafter"/>
</dbReference>
<dbReference type="GO" id="GO:0003682">
    <property type="term" value="F:chromatin binding"/>
    <property type="evidence" value="ECO:0007669"/>
    <property type="project" value="TreeGrafter"/>
</dbReference>
<evidence type="ECO:0000256" key="1">
    <source>
        <dbReference type="ARBA" id="ARBA00004123"/>
    </source>
</evidence>
<dbReference type="GO" id="GO:0007062">
    <property type="term" value="P:sister chromatid cohesion"/>
    <property type="evidence" value="ECO:0007669"/>
    <property type="project" value="InterPro"/>
</dbReference>
<evidence type="ECO:0000313" key="6">
    <source>
        <dbReference type="EMBL" id="KNF00204.1"/>
    </source>
</evidence>
<feature type="domain" description="Rad21/Rec8-like protein C-terminal eukaryotic" evidence="4">
    <location>
        <begin position="720"/>
        <end position="762"/>
    </location>
</feature>
<dbReference type="EMBL" id="AJIL01000039">
    <property type="protein sequence ID" value="KNF00204.1"/>
    <property type="molecule type" value="Genomic_DNA"/>
</dbReference>
<name>A0A0L0VLQ1_9BASI</name>
<dbReference type="AlphaFoldDB" id="A0A0L0VLQ1"/>
<dbReference type="Proteomes" id="UP000054564">
    <property type="component" value="Unassembled WGS sequence"/>
</dbReference>
<dbReference type="STRING" id="1165861.A0A0L0VLQ1"/>
<evidence type="ECO:0000256" key="2">
    <source>
        <dbReference type="ARBA" id="ARBA00023242"/>
    </source>
</evidence>
<evidence type="ECO:0008006" key="8">
    <source>
        <dbReference type="Google" id="ProtNLM"/>
    </source>
</evidence>
<dbReference type="GO" id="GO:0008278">
    <property type="term" value="C:cohesin complex"/>
    <property type="evidence" value="ECO:0007669"/>
    <property type="project" value="InterPro"/>
</dbReference>
<reference evidence="7" key="1">
    <citation type="submission" date="2014-03" db="EMBL/GenBank/DDBJ databases">
        <title>The Genome Sequence of Puccinia striiformis f. sp. tritici PST-78.</title>
        <authorList>
            <consortium name="The Broad Institute Genome Sequencing Platform"/>
            <person name="Cuomo C."/>
            <person name="Hulbert S."/>
            <person name="Chen X."/>
            <person name="Walker B."/>
            <person name="Young S.K."/>
            <person name="Zeng Q."/>
            <person name="Gargeya S."/>
            <person name="Fitzgerald M."/>
            <person name="Haas B."/>
            <person name="Abouelleil A."/>
            <person name="Alvarado L."/>
            <person name="Arachchi H.M."/>
            <person name="Berlin A.M."/>
            <person name="Chapman S.B."/>
            <person name="Goldberg J."/>
            <person name="Griggs A."/>
            <person name="Gujja S."/>
            <person name="Hansen M."/>
            <person name="Howarth C."/>
            <person name="Imamovic A."/>
            <person name="Larimer J."/>
            <person name="McCowan C."/>
            <person name="Montmayeur A."/>
            <person name="Murphy C."/>
            <person name="Neiman D."/>
            <person name="Pearson M."/>
            <person name="Priest M."/>
            <person name="Roberts A."/>
            <person name="Saif S."/>
            <person name="Shea T."/>
            <person name="Sisk P."/>
            <person name="Sykes S."/>
            <person name="Wortman J."/>
            <person name="Nusbaum C."/>
            <person name="Birren B."/>
        </authorList>
    </citation>
    <scope>NUCLEOTIDE SEQUENCE [LARGE SCALE GENOMIC DNA]</scope>
    <source>
        <strain evidence="7">race PST-78</strain>
    </source>
</reference>
<feature type="domain" description="Rad21/Rec8-like protein N-terminal" evidence="5">
    <location>
        <begin position="1"/>
        <end position="105"/>
    </location>
</feature>
<dbReference type="Pfam" id="PF04824">
    <property type="entry name" value="Rad21_Rec8"/>
    <property type="match status" value="1"/>
</dbReference>
<dbReference type="InterPro" id="IPR039781">
    <property type="entry name" value="Rad21/Rec8-like"/>
</dbReference>
<dbReference type="PANTHER" id="PTHR12585">
    <property type="entry name" value="SCC1 / RAD21 FAMILY MEMBER"/>
    <property type="match status" value="1"/>
</dbReference>
<feature type="region of interest" description="Disordered" evidence="3">
    <location>
        <begin position="502"/>
        <end position="549"/>
    </location>
</feature>
<evidence type="ECO:0000256" key="3">
    <source>
        <dbReference type="SAM" id="MobiDB-lite"/>
    </source>
</evidence>
<dbReference type="Pfam" id="PF04825">
    <property type="entry name" value="Rad21_Rec8_N"/>
    <property type="match status" value="1"/>
</dbReference>
<organism evidence="6 7">
    <name type="scientific">Puccinia striiformis f. sp. tritici PST-78</name>
    <dbReference type="NCBI Taxonomy" id="1165861"/>
    <lineage>
        <taxon>Eukaryota</taxon>
        <taxon>Fungi</taxon>
        <taxon>Dikarya</taxon>
        <taxon>Basidiomycota</taxon>
        <taxon>Pucciniomycotina</taxon>
        <taxon>Pucciniomycetes</taxon>
        <taxon>Pucciniales</taxon>
        <taxon>Pucciniaceae</taxon>
        <taxon>Puccinia</taxon>
    </lineage>
</organism>
<gene>
    <name evidence="6" type="ORF">PSTG_06617</name>
</gene>
<feature type="compositionally biased region" description="Low complexity" evidence="3">
    <location>
        <begin position="196"/>
        <end position="205"/>
    </location>
</feature>
<evidence type="ECO:0000259" key="4">
    <source>
        <dbReference type="Pfam" id="PF04824"/>
    </source>
</evidence>
<keyword evidence="2" id="KW-0539">Nucleus</keyword>
<feature type="compositionally biased region" description="Basic and acidic residues" evidence="3">
    <location>
        <begin position="502"/>
        <end position="518"/>
    </location>
</feature>
<dbReference type="InterPro" id="IPR006909">
    <property type="entry name" value="Rad21/Rec8_C_eu"/>
</dbReference>
<dbReference type="GO" id="GO:0005634">
    <property type="term" value="C:nucleus"/>
    <property type="evidence" value="ECO:0007669"/>
    <property type="project" value="UniProtKB-SubCell"/>
</dbReference>
<protein>
    <recommendedName>
        <fullName evidence="8">Rad21/Rec8-like protein N-terminal domain-containing protein</fullName>
    </recommendedName>
</protein>
<feature type="region of interest" description="Disordered" evidence="3">
    <location>
        <begin position="195"/>
        <end position="214"/>
    </location>
</feature>
<evidence type="ECO:0000259" key="5">
    <source>
        <dbReference type="Pfam" id="PF04825"/>
    </source>
</evidence>